<reference evidence="5" key="3">
    <citation type="submission" date="2025-08" db="UniProtKB">
        <authorList>
            <consortium name="RefSeq"/>
        </authorList>
    </citation>
    <scope>IDENTIFICATION</scope>
</reference>
<reference evidence="5" key="1">
    <citation type="journal article" date="2014" name="PLoS ONE">
        <title>Comparisons of De Novo Transcriptome Assemblers in Diploid and Polyploid Species Using Peanut (Arachis spp.) RNA-Seq Data.</title>
        <authorList>
            <person name="Chopra R."/>
            <person name="Burow G."/>
            <person name="Farmer A."/>
            <person name="Mudge J."/>
            <person name="Simpson C.E."/>
            <person name="Burow M.D."/>
        </authorList>
    </citation>
    <scope>NUCLEOTIDE SEQUENCE</scope>
</reference>
<feature type="domain" description="CID" evidence="3">
    <location>
        <begin position="33"/>
        <end position="164"/>
    </location>
</feature>
<dbReference type="InterPro" id="IPR047415">
    <property type="entry name" value="Pcf11_CID"/>
</dbReference>
<name>A0A6P4BPR1_ARADU</name>
<dbReference type="Pfam" id="PF04818">
    <property type="entry name" value="CID"/>
    <property type="match status" value="1"/>
</dbReference>
<dbReference type="GO" id="GO:0005737">
    <property type="term" value="C:cytoplasm"/>
    <property type="evidence" value="ECO:0007669"/>
    <property type="project" value="TreeGrafter"/>
</dbReference>
<dbReference type="GO" id="GO:0006369">
    <property type="term" value="P:termination of RNA polymerase II transcription"/>
    <property type="evidence" value="ECO:0007669"/>
    <property type="project" value="InterPro"/>
</dbReference>
<accession>A0A6P4BPR1</accession>
<dbReference type="SMART" id="SM00582">
    <property type="entry name" value="RPR"/>
    <property type="match status" value="1"/>
</dbReference>
<keyword evidence="1" id="KW-0507">mRNA processing</keyword>
<sequence>MANGISHQPSPSMLVDQFNALLPRRQSYLKAFSTEEIVRTYGLLLSLLSELTSNVNPIITDLTIIAGQQRKHAKGIADAICNRILEVPADKKLPSLYLLDSIVKNFGQEYVKYFSLRLPQVYCEAYRQVQPNLHSVLQRLIGTWSKIFPPSVLSNIEAQLQSLPAINNQQPFANHFGEYDFHGPILGAHVIKPQSLQQMEHYSSIMDIVGGDRLDSTGTVGNTREGGLNEWQQKRFSSDGWNIFQTSKTYNLNDEQRRQSPRALIEAYGCDKGREIPSTKLLFVEQQPGRNGLGSKFPLASWQHTEEEEFDWKDMNPGLVDCSRNSSSMQSSVRFSRKRKLSNDLSNSSHYPFNMGAASPAFNAHATRPSGLNPAFPLQKRPRSLLEPININNNTNVGHGPNRTLFIHDQLPNQPGPISSNLQNHGQAPQLQFLPPQVPSSTQISHGSSLHLHGGTLPLYVQASQLLHHK</sequence>
<dbReference type="GeneID" id="107466657"/>
<reference evidence="4" key="2">
    <citation type="journal article" date="2016" name="Nat. Genet.">
        <title>The genome sequences of Arachis duranensis and Arachis ipaensis, the diploid ancestors of cultivated peanut.</title>
        <authorList>
            <person name="Bertioli D.J."/>
            <person name="Cannon S.B."/>
            <person name="Froenicke L."/>
            <person name="Huang G."/>
            <person name="Farmer A.D."/>
            <person name="Cannon E.K."/>
            <person name="Liu X."/>
            <person name="Gao D."/>
            <person name="Clevenger J."/>
            <person name="Dash S."/>
            <person name="Ren L."/>
            <person name="Moretzsohn M.C."/>
            <person name="Shirasawa K."/>
            <person name="Huang W."/>
            <person name="Vidigal B."/>
            <person name="Abernathy B."/>
            <person name="Chu Y."/>
            <person name="Niederhuth C.E."/>
            <person name="Umale P."/>
            <person name="Araujo A.C."/>
            <person name="Kozik A."/>
            <person name="Kim K.D."/>
            <person name="Burow M.D."/>
            <person name="Varshney R.K."/>
            <person name="Wang X."/>
            <person name="Zhang X."/>
            <person name="Barkley N."/>
            <person name="Guimaraes P.M."/>
            <person name="Isobe S."/>
            <person name="Guo B."/>
            <person name="Liao B."/>
            <person name="Stalker H.T."/>
            <person name="Schmitz R.J."/>
            <person name="Scheffler B.E."/>
            <person name="Leal-Bertioli S.C."/>
            <person name="Xun X."/>
            <person name="Jackson S.A."/>
            <person name="Michelmore R."/>
            <person name="Ozias-Akins P."/>
        </authorList>
    </citation>
    <scope>NUCLEOTIDE SEQUENCE [LARGE SCALE GENOMIC DNA]</scope>
    <source>
        <strain evidence="4">cv. V14167</strain>
    </source>
</reference>
<organism evidence="4 5">
    <name type="scientific">Arachis duranensis</name>
    <name type="common">Wild peanut</name>
    <dbReference type="NCBI Taxonomy" id="130453"/>
    <lineage>
        <taxon>Eukaryota</taxon>
        <taxon>Viridiplantae</taxon>
        <taxon>Streptophyta</taxon>
        <taxon>Embryophyta</taxon>
        <taxon>Tracheophyta</taxon>
        <taxon>Spermatophyta</taxon>
        <taxon>Magnoliopsida</taxon>
        <taxon>eudicotyledons</taxon>
        <taxon>Gunneridae</taxon>
        <taxon>Pentapetalae</taxon>
        <taxon>rosids</taxon>
        <taxon>fabids</taxon>
        <taxon>Fabales</taxon>
        <taxon>Fabaceae</taxon>
        <taxon>Papilionoideae</taxon>
        <taxon>50 kb inversion clade</taxon>
        <taxon>dalbergioids sensu lato</taxon>
        <taxon>Dalbergieae</taxon>
        <taxon>Pterocarpus clade</taxon>
        <taxon>Arachis</taxon>
    </lineage>
</organism>
<proteinExistence type="predicted"/>
<evidence type="ECO:0000256" key="1">
    <source>
        <dbReference type="ARBA" id="ARBA00022664"/>
    </source>
</evidence>
<dbReference type="PROSITE" id="PS51391">
    <property type="entry name" value="CID"/>
    <property type="match status" value="1"/>
</dbReference>
<evidence type="ECO:0000313" key="4">
    <source>
        <dbReference type="Proteomes" id="UP000515211"/>
    </source>
</evidence>
<dbReference type="InterPro" id="IPR008942">
    <property type="entry name" value="ENTH_VHS"/>
</dbReference>
<evidence type="ECO:0000259" key="3">
    <source>
        <dbReference type="PROSITE" id="PS51391"/>
    </source>
</evidence>
<evidence type="ECO:0000313" key="5">
    <source>
        <dbReference type="RefSeq" id="XP_015941146.1"/>
    </source>
</evidence>
<dbReference type="Gene3D" id="1.25.40.90">
    <property type="match status" value="1"/>
</dbReference>
<feature type="compositionally biased region" description="Low complexity" evidence="2">
    <location>
        <begin position="324"/>
        <end position="334"/>
    </location>
</feature>
<dbReference type="GO" id="GO:0000993">
    <property type="term" value="F:RNA polymerase II complex binding"/>
    <property type="evidence" value="ECO:0007669"/>
    <property type="project" value="InterPro"/>
</dbReference>
<dbReference type="Proteomes" id="UP000515211">
    <property type="component" value="Chromosome 9"/>
</dbReference>
<protein>
    <submittedName>
        <fullName evidence="5">Polyadenylation and cleavage factor homolog 4</fullName>
    </submittedName>
</protein>
<dbReference type="SUPFAM" id="SSF48464">
    <property type="entry name" value="ENTH/VHS domain"/>
    <property type="match status" value="1"/>
</dbReference>
<dbReference type="GO" id="GO:0031124">
    <property type="term" value="P:mRNA 3'-end processing"/>
    <property type="evidence" value="ECO:0007669"/>
    <property type="project" value="InterPro"/>
</dbReference>
<dbReference type="GO" id="GO:0003729">
    <property type="term" value="F:mRNA binding"/>
    <property type="evidence" value="ECO:0007669"/>
    <property type="project" value="InterPro"/>
</dbReference>
<dbReference type="InterPro" id="IPR045154">
    <property type="entry name" value="PCF11-like"/>
</dbReference>
<dbReference type="PANTHER" id="PTHR15921:SF12">
    <property type="entry name" value="POLYADENYLATION AND CLEAVAGE FACTOR HOMOLOG 4"/>
    <property type="match status" value="1"/>
</dbReference>
<dbReference type="RefSeq" id="XP_015941146.1">
    <property type="nucleotide sequence ID" value="XM_016085660.3"/>
</dbReference>
<dbReference type="AlphaFoldDB" id="A0A6P4BPR1"/>
<dbReference type="CDD" id="cd16982">
    <property type="entry name" value="CID_Pcf11"/>
    <property type="match status" value="1"/>
</dbReference>
<dbReference type="InterPro" id="IPR006569">
    <property type="entry name" value="CID_dom"/>
</dbReference>
<keyword evidence="4" id="KW-1185">Reference proteome</keyword>
<dbReference type="KEGG" id="adu:107466657"/>
<gene>
    <name evidence="5" type="primary">LOC107466657</name>
</gene>
<evidence type="ECO:0000256" key="2">
    <source>
        <dbReference type="SAM" id="MobiDB-lite"/>
    </source>
</evidence>
<dbReference type="FunFam" id="1.25.40.90:FF:000023">
    <property type="entry name" value="polyadenylation and cleavage factor homolog 4"/>
    <property type="match status" value="1"/>
</dbReference>
<feature type="region of interest" description="Disordered" evidence="2">
    <location>
        <begin position="324"/>
        <end position="345"/>
    </location>
</feature>
<dbReference type="GO" id="GO:0005849">
    <property type="term" value="C:mRNA cleavage factor complex"/>
    <property type="evidence" value="ECO:0007669"/>
    <property type="project" value="TreeGrafter"/>
</dbReference>
<dbReference type="PANTHER" id="PTHR15921">
    <property type="entry name" value="PRE-MRNA CLEAVAGE COMPLEX II"/>
    <property type="match status" value="1"/>
</dbReference>